<keyword evidence="3" id="KW-1003">Cell membrane</keyword>
<evidence type="ECO:0000256" key="4">
    <source>
        <dbReference type="ARBA" id="ARBA00022692"/>
    </source>
</evidence>
<sequence>MRASSQDAVASQLMGVKVSSVLSATWIIATVLGGVAGIMSAPFVFLDTHMMFDAIIMSFAGAVLGGFITLPGAVLGGFLMGIFSNLISYCISPGIKIVYTFLIVLVFQMTLNSYGSQKTRMQWWATRARIMTAAVVTTGEKNDGKQLHLVAKAGLSMILTLPLSGAIPAIKGLIRVTYRDIYIKNQHVVLSLLVVFQIHNLFFETSEMLKKASNIILIQGSRQHFNIKTLAGPLNRLLTENRSPVHMNHLSHHISGIARC</sequence>
<feature type="transmembrane region" description="Helical" evidence="9">
    <location>
        <begin position="24"/>
        <end position="46"/>
    </location>
</feature>
<dbReference type="PANTHER" id="PTHR11795:SF451">
    <property type="entry name" value="ABC TRANSPORTER PERMEASE PROTEIN"/>
    <property type="match status" value="1"/>
</dbReference>
<reference evidence="10" key="1">
    <citation type="submission" date="2020-09" db="EMBL/GenBank/DDBJ databases">
        <title>Draft Genome Sequence of Paenibacillus sp. WST5.</title>
        <authorList>
            <person name="Bao Z."/>
        </authorList>
    </citation>
    <scope>NUCLEOTIDE SEQUENCE</scope>
    <source>
        <strain evidence="10">WST5</strain>
    </source>
</reference>
<evidence type="ECO:0000256" key="5">
    <source>
        <dbReference type="ARBA" id="ARBA00022970"/>
    </source>
</evidence>
<dbReference type="Proteomes" id="UP000650466">
    <property type="component" value="Unassembled WGS sequence"/>
</dbReference>
<keyword evidence="7 9" id="KW-0472">Membrane</keyword>
<evidence type="ECO:0000256" key="2">
    <source>
        <dbReference type="ARBA" id="ARBA00022448"/>
    </source>
</evidence>
<dbReference type="GO" id="GO:0022857">
    <property type="term" value="F:transmembrane transporter activity"/>
    <property type="evidence" value="ECO:0007669"/>
    <property type="project" value="InterPro"/>
</dbReference>
<evidence type="ECO:0000256" key="6">
    <source>
        <dbReference type="ARBA" id="ARBA00022989"/>
    </source>
</evidence>
<evidence type="ECO:0000256" key="3">
    <source>
        <dbReference type="ARBA" id="ARBA00022475"/>
    </source>
</evidence>
<evidence type="ECO:0000256" key="9">
    <source>
        <dbReference type="SAM" id="Phobius"/>
    </source>
</evidence>
<name>A0A926KTQ5_9BACL</name>
<dbReference type="PANTHER" id="PTHR11795">
    <property type="entry name" value="BRANCHED-CHAIN AMINO ACID TRANSPORT SYSTEM PERMEASE PROTEIN LIVH"/>
    <property type="match status" value="1"/>
</dbReference>
<evidence type="ECO:0000313" key="11">
    <source>
        <dbReference type="Proteomes" id="UP000650466"/>
    </source>
</evidence>
<proteinExistence type="inferred from homology"/>
<dbReference type="GO" id="GO:0006865">
    <property type="term" value="P:amino acid transport"/>
    <property type="evidence" value="ECO:0007669"/>
    <property type="project" value="UniProtKB-KW"/>
</dbReference>
<dbReference type="InterPro" id="IPR052157">
    <property type="entry name" value="BCAA_transport_permease"/>
</dbReference>
<accession>A0A926KTQ5</accession>
<dbReference type="GO" id="GO:0005886">
    <property type="term" value="C:plasma membrane"/>
    <property type="evidence" value="ECO:0007669"/>
    <property type="project" value="UniProtKB-SubCell"/>
</dbReference>
<comment type="caution">
    <text evidence="10">The sequence shown here is derived from an EMBL/GenBank/DDBJ whole genome shotgun (WGS) entry which is preliminary data.</text>
</comment>
<evidence type="ECO:0000313" key="10">
    <source>
        <dbReference type="EMBL" id="MBD0383850.1"/>
    </source>
</evidence>
<dbReference type="AlphaFoldDB" id="A0A926KTQ5"/>
<comment type="subcellular location">
    <subcellularLocation>
        <location evidence="1">Cell membrane</location>
        <topology evidence="1">Multi-pass membrane protein</topology>
    </subcellularLocation>
</comment>
<dbReference type="RefSeq" id="WP_188177626.1">
    <property type="nucleotide sequence ID" value="NZ_JACVVD010000013.1"/>
</dbReference>
<organism evidence="10 11">
    <name type="scientific">Paenibacillus sedimenti</name>
    <dbReference type="NCBI Taxonomy" id="2770274"/>
    <lineage>
        <taxon>Bacteria</taxon>
        <taxon>Bacillati</taxon>
        <taxon>Bacillota</taxon>
        <taxon>Bacilli</taxon>
        <taxon>Bacillales</taxon>
        <taxon>Paenibacillaceae</taxon>
        <taxon>Paenibacillus</taxon>
    </lineage>
</organism>
<dbReference type="InterPro" id="IPR001851">
    <property type="entry name" value="ABC_transp_permease"/>
</dbReference>
<dbReference type="Pfam" id="PF02653">
    <property type="entry name" value="BPD_transp_2"/>
    <property type="match status" value="1"/>
</dbReference>
<evidence type="ECO:0000256" key="1">
    <source>
        <dbReference type="ARBA" id="ARBA00004651"/>
    </source>
</evidence>
<keyword evidence="11" id="KW-1185">Reference proteome</keyword>
<protein>
    <submittedName>
        <fullName evidence="10">Branched-chain amino acid ABC transporter permease</fullName>
    </submittedName>
</protein>
<comment type="similarity">
    <text evidence="8">Belongs to the binding-protein-dependent transport system permease family. LivHM subfamily.</text>
</comment>
<keyword evidence="5" id="KW-0029">Amino-acid transport</keyword>
<evidence type="ECO:0000256" key="7">
    <source>
        <dbReference type="ARBA" id="ARBA00023136"/>
    </source>
</evidence>
<keyword evidence="6 9" id="KW-1133">Transmembrane helix</keyword>
<keyword evidence="4 9" id="KW-0812">Transmembrane</keyword>
<dbReference type="EMBL" id="JACVVD010000013">
    <property type="protein sequence ID" value="MBD0383850.1"/>
    <property type="molecule type" value="Genomic_DNA"/>
</dbReference>
<feature type="transmembrane region" description="Helical" evidence="9">
    <location>
        <begin position="149"/>
        <end position="174"/>
    </location>
</feature>
<feature type="transmembrane region" description="Helical" evidence="9">
    <location>
        <begin position="86"/>
        <end position="111"/>
    </location>
</feature>
<feature type="transmembrane region" description="Helical" evidence="9">
    <location>
        <begin position="58"/>
        <end position="80"/>
    </location>
</feature>
<dbReference type="CDD" id="cd06582">
    <property type="entry name" value="TM_PBP1_LivH_like"/>
    <property type="match status" value="1"/>
</dbReference>
<evidence type="ECO:0000256" key="8">
    <source>
        <dbReference type="ARBA" id="ARBA00037998"/>
    </source>
</evidence>
<gene>
    <name evidence="10" type="ORF">ICC18_27625</name>
</gene>
<keyword evidence="2" id="KW-0813">Transport</keyword>